<dbReference type="InterPro" id="IPR052710">
    <property type="entry name" value="CAAX_protease"/>
</dbReference>
<feature type="transmembrane region" description="Helical" evidence="2">
    <location>
        <begin position="107"/>
        <end position="128"/>
    </location>
</feature>
<dbReference type="RefSeq" id="WP_386844408.1">
    <property type="nucleotide sequence ID" value="NZ_JBHUMK010000031.1"/>
</dbReference>
<feature type="transmembrane region" description="Helical" evidence="2">
    <location>
        <begin position="300"/>
        <end position="320"/>
    </location>
</feature>
<evidence type="ECO:0000313" key="5">
    <source>
        <dbReference type="Proteomes" id="UP001597475"/>
    </source>
</evidence>
<gene>
    <name evidence="4" type="ORF">ACFSR9_07160</name>
</gene>
<proteinExistence type="predicted"/>
<dbReference type="EMBL" id="JBHUMK010000031">
    <property type="protein sequence ID" value="MFD2609216.1"/>
    <property type="molecule type" value="Genomic_DNA"/>
</dbReference>
<dbReference type="InterPro" id="IPR003675">
    <property type="entry name" value="Rce1/LyrA-like_dom"/>
</dbReference>
<reference evidence="5" key="1">
    <citation type="journal article" date="2019" name="Int. J. Syst. Evol. Microbiol.">
        <title>The Global Catalogue of Microorganisms (GCM) 10K type strain sequencing project: providing services to taxonomists for standard genome sequencing and annotation.</title>
        <authorList>
            <consortium name="The Broad Institute Genomics Platform"/>
            <consortium name="The Broad Institute Genome Sequencing Center for Infectious Disease"/>
            <person name="Wu L."/>
            <person name="Ma J."/>
        </authorList>
    </citation>
    <scope>NUCLEOTIDE SEQUENCE [LARGE SCALE GENOMIC DNA]</scope>
    <source>
        <strain evidence="5">KCTC 33842</strain>
    </source>
</reference>
<dbReference type="Proteomes" id="UP001597475">
    <property type="component" value="Unassembled WGS sequence"/>
</dbReference>
<evidence type="ECO:0000313" key="4">
    <source>
        <dbReference type="EMBL" id="MFD2609216.1"/>
    </source>
</evidence>
<keyword evidence="2" id="KW-0812">Transmembrane</keyword>
<keyword evidence="2" id="KW-0472">Membrane</keyword>
<accession>A0ABW5P1T9</accession>
<evidence type="ECO:0000259" key="3">
    <source>
        <dbReference type="Pfam" id="PF02517"/>
    </source>
</evidence>
<evidence type="ECO:0000256" key="2">
    <source>
        <dbReference type="SAM" id="Phobius"/>
    </source>
</evidence>
<dbReference type="PANTHER" id="PTHR36435">
    <property type="entry name" value="SLR1288 PROTEIN"/>
    <property type="match status" value="1"/>
</dbReference>
<feature type="region of interest" description="Disordered" evidence="1">
    <location>
        <begin position="1"/>
        <end position="22"/>
    </location>
</feature>
<protein>
    <submittedName>
        <fullName evidence="4">Type II CAAX prenyl endopeptidase Rce1 family protein</fullName>
    </submittedName>
</protein>
<evidence type="ECO:0000256" key="1">
    <source>
        <dbReference type="SAM" id="MobiDB-lite"/>
    </source>
</evidence>
<feature type="transmembrane region" description="Helical" evidence="2">
    <location>
        <begin position="140"/>
        <end position="161"/>
    </location>
</feature>
<organism evidence="4 5">
    <name type="scientific">Deinococcus taklimakanensis</name>
    <dbReference type="NCBI Taxonomy" id="536443"/>
    <lineage>
        <taxon>Bacteria</taxon>
        <taxon>Thermotogati</taxon>
        <taxon>Deinococcota</taxon>
        <taxon>Deinococci</taxon>
        <taxon>Deinococcales</taxon>
        <taxon>Deinococcaceae</taxon>
        <taxon>Deinococcus</taxon>
    </lineage>
</organism>
<keyword evidence="5" id="KW-1185">Reference proteome</keyword>
<feature type="domain" description="CAAX prenyl protease 2/Lysostaphin resistance protein A-like" evidence="3">
    <location>
        <begin position="146"/>
        <end position="234"/>
    </location>
</feature>
<feature type="transmembrane region" description="Helical" evidence="2">
    <location>
        <begin position="182"/>
        <end position="209"/>
    </location>
</feature>
<sequence>MTAPDAPLSSAQPWPDPPNPTQGIRAVDGNRAALSVLAAQQLGTAFFAGLDVPIRGKLVHLGLNLPLGPALLLSVLLNVIILSVFFRPAVRALLSDTRWRTPPAWGVALGAFVLGFIASRAFLVAYVTLFPSAAEVIPPFLAQGSGVWVLLLAAGIVVPIMEEIAFRGLMMRGHERAAGFGVAAVASSFAFALAHGVPATIAGILPLAYVLARAAQHTGSLWTSVLIHAFNNLLAVGLGALLADKLGSSTIQGSGAITSEAMKLPLAIGAALFGAVVLWVLHAWLTPKADPQERSAPGPWLSAAWVVIVTFGLVMALLTLPGVQAELPRLQQILN</sequence>
<feature type="transmembrane region" description="Helical" evidence="2">
    <location>
        <begin position="264"/>
        <end position="285"/>
    </location>
</feature>
<comment type="caution">
    <text evidence="4">The sequence shown here is derived from an EMBL/GenBank/DDBJ whole genome shotgun (WGS) entry which is preliminary data.</text>
</comment>
<feature type="transmembrane region" description="Helical" evidence="2">
    <location>
        <begin position="221"/>
        <end position="243"/>
    </location>
</feature>
<name>A0ABW5P1T9_9DEIO</name>
<feature type="transmembrane region" description="Helical" evidence="2">
    <location>
        <begin position="67"/>
        <end position="86"/>
    </location>
</feature>
<dbReference type="PANTHER" id="PTHR36435:SF1">
    <property type="entry name" value="CAAX AMINO TERMINAL PROTEASE FAMILY PROTEIN"/>
    <property type="match status" value="1"/>
</dbReference>
<dbReference type="Pfam" id="PF02517">
    <property type="entry name" value="Rce1-like"/>
    <property type="match status" value="1"/>
</dbReference>
<keyword evidence="2" id="KW-1133">Transmembrane helix</keyword>